<keyword evidence="3" id="KW-1185">Reference proteome</keyword>
<comment type="caution">
    <text evidence="2">The sequence shown here is derived from an EMBL/GenBank/DDBJ whole genome shotgun (WGS) entry which is preliminary data.</text>
</comment>
<dbReference type="PATRIC" id="fig|28128.5.peg.333"/>
<dbReference type="Proteomes" id="UP000070533">
    <property type="component" value="Unassembled WGS sequence"/>
</dbReference>
<gene>
    <name evidence="2" type="ORF">HMPREF3226_00335</name>
</gene>
<name>A0A133QLZ5_9BACT</name>
<organism evidence="2 3">
    <name type="scientific">Prevotella corporis</name>
    <dbReference type="NCBI Taxonomy" id="28128"/>
    <lineage>
        <taxon>Bacteria</taxon>
        <taxon>Pseudomonadati</taxon>
        <taxon>Bacteroidota</taxon>
        <taxon>Bacteroidia</taxon>
        <taxon>Bacteroidales</taxon>
        <taxon>Prevotellaceae</taxon>
        <taxon>Prevotella</taxon>
    </lineage>
</organism>
<dbReference type="AlphaFoldDB" id="A0A133QLZ5"/>
<evidence type="ECO:0000313" key="2">
    <source>
        <dbReference type="EMBL" id="KXA43889.1"/>
    </source>
</evidence>
<dbReference type="RefSeq" id="WP_156439117.1">
    <property type="nucleotide sequence ID" value="NZ_CP118019.1"/>
</dbReference>
<evidence type="ECO:0000256" key="1">
    <source>
        <dbReference type="SAM" id="MobiDB-lite"/>
    </source>
</evidence>
<reference evidence="3" key="1">
    <citation type="submission" date="2016-01" db="EMBL/GenBank/DDBJ databases">
        <authorList>
            <person name="Mitreva M."/>
            <person name="Pepin K.H."/>
            <person name="Mihindukulasuriya K.A."/>
            <person name="Fulton R."/>
            <person name="Fronick C."/>
            <person name="O'Laughlin M."/>
            <person name="Miner T."/>
            <person name="Herter B."/>
            <person name="Rosa B.A."/>
            <person name="Cordes M."/>
            <person name="Tomlinson C."/>
            <person name="Wollam A."/>
            <person name="Palsikar V.B."/>
            <person name="Mardis E.R."/>
            <person name="Wilson R.K."/>
        </authorList>
    </citation>
    <scope>NUCLEOTIDE SEQUENCE [LARGE SCALE GENOMIC DNA]</scope>
    <source>
        <strain evidence="3">MJR7716</strain>
    </source>
</reference>
<feature type="region of interest" description="Disordered" evidence="1">
    <location>
        <begin position="22"/>
        <end position="54"/>
    </location>
</feature>
<protein>
    <submittedName>
        <fullName evidence="2">Uncharacterized protein</fullName>
    </submittedName>
</protein>
<dbReference type="STRING" id="28128.HMPREF3226_00335"/>
<feature type="compositionally biased region" description="Polar residues" evidence="1">
    <location>
        <begin position="44"/>
        <end position="54"/>
    </location>
</feature>
<sequence length="54" mass="5909">MTEAGIADVLFRLLRRMAMPHPFSHGTEPLCGRTKKPRTAIADLSSSESSPIAR</sequence>
<accession>A0A133QLZ5</accession>
<evidence type="ECO:0000313" key="3">
    <source>
        <dbReference type="Proteomes" id="UP000070533"/>
    </source>
</evidence>
<proteinExistence type="predicted"/>
<dbReference type="EMBL" id="LRQG01000013">
    <property type="protein sequence ID" value="KXA43889.1"/>
    <property type="molecule type" value="Genomic_DNA"/>
</dbReference>